<keyword evidence="2" id="KW-1185">Reference proteome</keyword>
<organism evidence="1 2">
    <name type="scientific">Mycena albidolilacea</name>
    <dbReference type="NCBI Taxonomy" id="1033008"/>
    <lineage>
        <taxon>Eukaryota</taxon>
        <taxon>Fungi</taxon>
        <taxon>Dikarya</taxon>
        <taxon>Basidiomycota</taxon>
        <taxon>Agaricomycotina</taxon>
        <taxon>Agaricomycetes</taxon>
        <taxon>Agaricomycetidae</taxon>
        <taxon>Agaricales</taxon>
        <taxon>Marasmiineae</taxon>
        <taxon>Mycenaceae</taxon>
        <taxon>Mycena</taxon>
    </lineage>
</organism>
<dbReference type="Proteomes" id="UP001218218">
    <property type="component" value="Unassembled WGS sequence"/>
</dbReference>
<sequence>MASGQNRGLLYISTHTWAYCLSCPRIGGPIPQLIYCSIYSITTVVTGVPARTKYSIYGPLYCSIHRVATVATGVPAGKKYSIYGPNYCSIYCVATVATGVPGGTKYSIYGPIYCSIYCVATIATEVLACTKYSIYGSIYCSIYGVATVATGVPAGTKYSIYGPIYCSIYRVATIATGVPAGTKYSIYGPNYCSIYRVATVATGVPGPGMRIAKLNTVEKQRGEAIHTSLNCVAMNTTILRTMKMVSMLPTSKFNTSSPFLGENENVLKYGAELHPYSAAALHPAAGPIGPVLKTPQLSSPTSLVSSSSARGLIKDAGWLIPRTRLCIRKTNNHHGFRATCNFSIFMLSKNRGKSCLSLPWREVGLECGAGFYVPDPSQYERQQGSILVGCWFNFLRRSVALQLLFIRDLVHLVLVIYVGHSAG</sequence>
<protein>
    <submittedName>
        <fullName evidence="1">Uncharacterized protein</fullName>
    </submittedName>
</protein>
<dbReference type="AlphaFoldDB" id="A0AAD6ZDL5"/>
<evidence type="ECO:0000313" key="2">
    <source>
        <dbReference type="Proteomes" id="UP001218218"/>
    </source>
</evidence>
<name>A0AAD6ZDL5_9AGAR</name>
<proteinExistence type="predicted"/>
<comment type="caution">
    <text evidence="1">The sequence shown here is derived from an EMBL/GenBank/DDBJ whole genome shotgun (WGS) entry which is preliminary data.</text>
</comment>
<accession>A0AAD6ZDL5</accession>
<evidence type="ECO:0000313" key="1">
    <source>
        <dbReference type="EMBL" id="KAJ7318473.1"/>
    </source>
</evidence>
<reference evidence="1" key="1">
    <citation type="submission" date="2023-03" db="EMBL/GenBank/DDBJ databases">
        <title>Massive genome expansion in bonnet fungi (Mycena s.s.) driven by repeated elements and novel gene families across ecological guilds.</title>
        <authorList>
            <consortium name="Lawrence Berkeley National Laboratory"/>
            <person name="Harder C.B."/>
            <person name="Miyauchi S."/>
            <person name="Viragh M."/>
            <person name="Kuo A."/>
            <person name="Thoen E."/>
            <person name="Andreopoulos B."/>
            <person name="Lu D."/>
            <person name="Skrede I."/>
            <person name="Drula E."/>
            <person name="Henrissat B."/>
            <person name="Morin E."/>
            <person name="Kohler A."/>
            <person name="Barry K."/>
            <person name="LaButti K."/>
            <person name="Morin E."/>
            <person name="Salamov A."/>
            <person name="Lipzen A."/>
            <person name="Mereny Z."/>
            <person name="Hegedus B."/>
            <person name="Baldrian P."/>
            <person name="Stursova M."/>
            <person name="Weitz H."/>
            <person name="Taylor A."/>
            <person name="Grigoriev I.V."/>
            <person name="Nagy L.G."/>
            <person name="Martin F."/>
            <person name="Kauserud H."/>
        </authorList>
    </citation>
    <scope>NUCLEOTIDE SEQUENCE</scope>
    <source>
        <strain evidence="1">CBHHK002</strain>
    </source>
</reference>
<gene>
    <name evidence="1" type="ORF">DFH08DRAFT_1036251</name>
</gene>
<dbReference type="EMBL" id="JARIHO010000057">
    <property type="protein sequence ID" value="KAJ7318473.1"/>
    <property type="molecule type" value="Genomic_DNA"/>
</dbReference>